<proteinExistence type="inferred from homology"/>
<dbReference type="PANTHER" id="PTHR11214">
    <property type="entry name" value="BETA-1,3-N-ACETYLGLUCOSAMINYLTRANSFERASE"/>
    <property type="match status" value="1"/>
</dbReference>
<dbReference type="WBParaSite" id="EVEC_0001038001-mRNA-1">
    <property type="protein sequence ID" value="EVEC_0001038001-mRNA-1"/>
    <property type="gene ID" value="EVEC_0001038001"/>
</dbReference>
<evidence type="ECO:0000313" key="11">
    <source>
        <dbReference type="EMBL" id="VDD94974.1"/>
    </source>
</evidence>
<comment type="similarity">
    <text evidence="2 10">Belongs to the glycosyltransferase 31 family.</text>
</comment>
<organism evidence="13">
    <name type="scientific">Enterobius vermicularis</name>
    <name type="common">Human pinworm</name>
    <dbReference type="NCBI Taxonomy" id="51028"/>
    <lineage>
        <taxon>Eukaryota</taxon>
        <taxon>Metazoa</taxon>
        <taxon>Ecdysozoa</taxon>
        <taxon>Nematoda</taxon>
        <taxon>Chromadorea</taxon>
        <taxon>Rhabditida</taxon>
        <taxon>Spirurina</taxon>
        <taxon>Oxyuridomorpha</taxon>
        <taxon>Oxyuroidea</taxon>
        <taxon>Oxyuridae</taxon>
        <taxon>Enterobius</taxon>
    </lineage>
</organism>
<dbReference type="EC" id="2.4.1.-" evidence="10"/>
<dbReference type="InterPro" id="IPR002659">
    <property type="entry name" value="Glyco_trans_31"/>
</dbReference>
<dbReference type="GO" id="GO:0000139">
    <property type="term" value="C:Golgi membrane"/>
    <property type="evidence" value="ECO:0007669"/>
    <property type="project" value="UniProtKB-SubCell"/>
</dbReference>
<evidence type="ECO:0000256" key="1">
    <source>
        <dbReference type="ARBA" id="ARBA00004323"/>
    </source>
</evidence>
<keyword evidence="3 10" id="KW-0328">Glycosyltransferase</keyword>
<dbReference type="STRING" id="51028.A0A0N4VHS9"/>
<protein>
    <recommendedName>
        <fullName evidence="10">Hexosyltransferase</fullName>
        <ecNumber evidence="10">2.4.1.-</ecNumber>
    </recommendedName>
</protein>
<name>A0A0N4VHS9_ENTVE</name>
<dbReference type="GO" id="GO:0006493">
    <property type="term" value="P:protein O-linked glycosylation"/>
    <property type="evidence" value="ECO:0007669"/>
    <property type="project" value="TreeGrafter"/>
</dbReference>
<dbReference type="EMBL" id="UXUI01010257">
    <property type="protein sequence ID" value="VDD94974.1"/>
    <property type="molecule type" value="Genomic_DNA"/>
</dbReference>
<accession>A0A0N4VHS9</accession>
<evidence type="ECO:0000313" key="13">
    <source>
        <dbReference type="WBParaSite" id="EVEC_0001038001-mRNA-1"/>
    </source>
</evidence>
<evidence type="ECO:0000256" key="9">
    <source>
        <dbReference type="ARBA" id="ARBA00023136"/>
    </source>
</evidence>
<dbReference type="Gene3D" id="3.90.550.50">
    <property type="match status" value="1"/>
</dbReference>
<keyword evidence="12" id="KW-1185">Reference proteome</keyword>
<keyword evidence="8 10" id="KW-0333">Golgi apparatus</keyword>
<keyword evidence="6" id="KW-0735">Signal-anchor</keyword>
<gene>
    <name evidence="11" type="ORF">EVEC_LOCUS9725</name>
</gene>
<dbReference type="Pfam" id="PF01762">
    <property type="entry name" value="Galactosyl_T"/>
    <property type="match status" value="1"/>
</dbReference>
<reference evidence="11 12" key="2">
    <citation type="submission" date="2018-10" db="EMBL/GenBank/DDBJ databases">
        <authorList>
            <consortium name="Pathogen Informatics"/>
        </authorList>
    </citation>
    <scope>NUCLEOTIDE SEQUENCE [LARGE SCALE GENOMIC DNA]</scope>
</reference>
<evidence type="ECO:0000256" key="4">
    <source>
        <dbReference type="ARBA" id="ARBA00022679"/>
    </source>
</evidence>
<evidence type="ECO:0000256" key="8">
    <source>
        <dbReference type="ARBA" id="ARBA00023034"/>
    </source>
</evidence>
<comment type="subcellular location">
    <subcellularLocation>
        <location evidence="1 10">Golgi apparatus membrane</location>
        <topology evidence="1 10">Single-pass type II membrane protein</topology>
    </subcellularLocation>
</comment>
<dbReference type="GO" id="GO:0016758">
    <property type="term" value="F:hexosyltransferase activity"/>
    <property type="evidence" value="ECO:0007669"/>
    <property type="project" value="InterPro"/>
</dbReference>
<sequence>MLLRFINEFCTTLEYVVKFDDDMAVNLYQLNEFLKAFTSFPPTKINPQRAIIGKISPRLSVIRNKKNKWYLTKEEYSGNKYPVYILGGFYIIAAPLLPDLFEATKHSLFLKFEDIYMTGRLAEIAGNVSHYDIGGYLRMYKKVENQKDFLNLSVFATGVENPKHLADLWKKLINIHYKKS</sequence>
<keyword evidence="5" id="KW-0812">Transmembrane</keyword>
<evidence type="ECO:0000256" key="3">
    <source>
        <dbReference type="ARBA" id="ARBA00022676"/>
    </source>
</evidence>
<evidence type="ECO:0000256" key="10">
    <source>
        <dbReference type="RuleBase" id="RU363063"/>
    </source>
</evidence>
<evidence type="ECO:0000313" key="12">
    <source>
        <dbReference type="Proteomes" id="UP000274131"/>
    </source>
</evidence>
<evidence type="ECO:0000256" key="7">
    <source>
        <dbReference type="ARBA" id="ARBA00022989"/>
    </source>
</evidence>
<keyword evidence="9" id="KW-0472">Membrane</keyword>
<dbReference type="Proteomes" id="UP000274131">
    <property type="component" value="Unassembled WGS sequence"/>
</dbReference>
<reference evidence="13" key="1">
    <citation type="submission" date="2017-02" db="UniProtKB">
        <authorList>
            <consortium name="WormBaseParasite"/>
        </authorList>
    </citation>
    <scope>IDENTIFICATION</scope>
</reference>
<dbReference type="OrthoDB" id="5825824at2759"/>
<evidence type="ECO:0000256" key="6">
    <source>
        <dbReference type="ARBA" id="ARBA00022968"/>
    </source>
</evidence>
<dbReference type="PANTHER" id="PTHR11214:SF314">
    <property type="entry name" value="HEXOSYLTRANSFERASE"/>
    <property type="match status" value="1"/>
</dbReference>
<keyword evidence="4" id="KW-0808">Transferase</keyword>
<keyword evidence="7" id="KW-1133">Transmembrane helix</keyword>
<dbReference type="AlphaFoldDB" id="A0A0N4VHS9"/>
<evidence type="ECO:0000256" key="5">
    <source>
        <dbReference type="ARBA" id="ARBA00022692"/>
    </source>
</evidence>
<evidence type="ECO:0000256" key="2">
    <source>
        <dbReference type="ARBA" id="ARBA00008661"/>
    </source>
</evidence>